<keyword evidence="3" id="KW-0479">Metal-binding</keyword>
<evidence type="ECO:0000313" key="9">
    <source>
        <dbReference type="EMBL" id="HHF48563.1"/>
    </source>
</evidence>
<evidence type="ECO:0000256" key="1">
    <source>
        <dbReference type="ARBA" id="ARBA00001966"/>
    </source>
</evidence>
<dbReference type="EMBL" id="DRUC01000077">
    <property type="protein sequence ID" value="HHF48563.1"/>
    <property type="molecule type" value="Genomic_DNA"/>
</dbReference>
<evidence type="ECO:0000313" key="8">
    <source>
        <dbReference type="EMBL" id="HGU59788.1"/>
    </source>
</evidence>
<dbReference type="PANTHER" id="PTHR43409">
    <property type="entry name" value="ANAEROBIC MAGNESIUM-PROTOPORPHYRIN IX MONOMETHYL ESTER CYCLASE-RELATED"/>
    <property type="match status" value="1"/>
</dbReference>
<comment type="cofactor">
    <cofactor evidence="1">
        <name>[4Fe-4S] cluster</name>
        <dbReference type="ChEBI" id="CHEBI:49883"/>
    </cofactor>
</comment>
<dbReference type="Pfam" id="PF04055">
    <property type="entry name" value="Radical_SAM"/>
    <property type="match status" value="1"/>
</dbReference>
<keyword evidence="2" id="KW-0949">S-adenosyl-L-methionine</keyword>
<dbReference type="CDD" id="cd01335">
    <property type="entry name" value="Radical_SAM"/>
    <property type="match status" value="1"/>
</dbReference>
<dbReference type="InterPro" id="IPR058240">
    <property type="entry name" value="rSAM_sf"/>
</dbReference>
<comment type="caution">
    <text evidence="8">The sequence shown here is derived from an EMBL/GenBank/DDBJ whole genome shotgun (WGS) entry which is preliminary data.</text>
</comment>
<dbReference type="GO" id="GO:0046872">
    <property type="term" value="F:metal ion binding"/>
    <property type="evidence" value="ECO:0007669"/>
    <property type="project" value="UniProtKB-KW"/>
</dbReference>
<dbReference type="SMART" id="SM00729">
    <property type="entry name" value="Elp3"/>
    <property type="match status" value="1"/>
</dbReference>
<dbReference type="InterPro" id="IPR051198">
    <property type="entry name" value="BchE-like"/>
</dbReference>
<dbReference type="EMBL" id="DTAK01000047">
    <property type="protein sequence ID" value="HGU59788.1"/>
    <property type="molecule type" value="Genomic_DNA"/>
</dbReference>
<dbReference type="SUPFAM" id="SSF102114">
    <property type="entry name" value="Radical SAM enzymes"/>
    <property type="match status" value="1"/>
</dbReference>
<dbReference type="GO" id="GO:0003824">
    <property type="term" value="F:catalytic activity"/>
    <property type="evidence" value="ECO:0007669"/>
    <property type="project" value="InterPro"/>
</dbReference>
<dbReference type="InterPro" id="IPR007197">
    <property type="entry name" value="rSAM"/>
</dbReference>
<evidence type="ECO:0000256" key="5">
    <source>
        <dbReference type="ARBA" id="ARBA00023014"/>
    </source>
</evidence>
<dbReference type="PIRSF" id="PIRSF004954">
    <property type="entry name" value="Radical_SAM"/>
    <property type="match status" value="1"/>
</dbReference>
<evidence type="ECO:0000259" key="6">
    <source>
        <dbReference type="PROSITE" id="PS51918"/>
    </source>
</evidence>
<dbReference type="InterPro" id="IPR006638">
    <property type="entry name" value="Elp3/MiaA/NifB-like_rSAM"/>
</dbReference>
<organism evidence="8">
    <name type="scientific">Geoglobus ahangari</name>
    <dbReference type="NCBI Taxonomy" id="113653"/>
    <lineage>
        <taxon>Archaea</taxon>
        <taxon>Methanobacteriati</taxon>
        <taxon>Methanobacteriota</taxon>
        <taxon>Archaeoglobi</taxon>
        <taxon>Archaeoglobales</taxon>
        <taxon>Archaeoglobaceae</taxon>
        <taxon>Geoglobus</taxon>
    </lineage>
</organism>
<dbReference type="NCBIfam" id="TIGR01210">
    <property type="entry name" value="archaeosine biosynthesis radical SAM protein RaSEA"/>
    <property type="match status" value="1"/>
</dbReference>
<keyword evidence="4" id="KW-0408">Iron</keyword>
<protein>
    <submittedName>
        <fullName evidence="8">TIGR01210 family radical SAM protein</fullName>
    </submittedName>
</protein>
<evidence type="ECO:0000256" key="2">
    <source>
        <dbReference type="ARBA" id="ARBA00022691"/>
    </source>
</evidence>
<dbReference type="EMBL" id="DTPI01000006">
    <property type="protein sequence ID" value="HGE65704.1"/>
    <property type="molecule type" value="Genomic_DNA"/>
</dbReference>
<sequence length="304" mass="35426">MKAWIEKERYNGQIVDCLTLILPTRGCSWRKCHMCSYYLEAKRDVTSEYIETELDRLLEKKRADIIKIFTSGSFFDDNELNKDLRKKIYDKLRRNGFKKLIVESRPEFISETTAREIQEAGIEIEVGIGVETSNDHYREKLINKGFTFRDFVEASKILREVGRVKVYLLLKPPLLSEKEAIDDIIKSIKDVRPHSDIISLNLMTIHKRTLVERLWKLEAYRPPWLWSAVEILKKADAEIICDPVAAGKIRGPHNCFKCDNQVAKEIREFSLTQNKGVFKTKCECKKIWELCLKVESITDVPLTP</sequence>
<accession>A0A7C4S8I5</accession>
<reference evidence="8" key="1">
    <citation type="journal article" date="2020" name="mSystems">
        <title>Genome- and Community-Level Interaction Insights into Carbon Utilization and Element Cycling Functions of Hydrothermarchaeota in Hydrothermal Sediment.</title>
        <authorList>
            <person name="Zhou Z."/>
            <person name="Liu Y."/>
            <person name="Xu W."/>
            <person name="Pan J."/>
            <person name="Luo Z.H."/>
            <person name="Li M."/>
        </authorList>
    </citation>
    <scope>NUCLEOTIDE SEQUENCE [LARGE SCALE GENOMIC DNA]</scope>
    <source>
        <strain evidence="9">SpSt-10</strain>
        <strain evidence="8">SpSt-62</strain>
        <strain evidence="7">SpSt-97</strain>
    </source>
</reference>
<proteinExistence type="predicted"/>
<dbReference type="GO" id="GO:0051536">
    <property type="term" value="F:iron-sulfur cluster binding"/>
    <property type="evidence" value="ECO:0007669"/>
    <property type="project" value="UniProtKB-KW"/>
</dbReference>
<dbReference type="InterPro" id="IPR005909">
    <property type="entry name" value="RaSEA"/>
</dbReference>
<keyword evidence="5" id="KW-0411">Iron-sulfur</keyword>
<evidence type="ECO:0000256" key="3">
    <source>
        <dbReference type="ARBA" id="ARBA00022723"/>
    </source>
</evidence>
<dbReference type="AlphaFoldDB" id="A0A7C4S8I5"/>
<gene>
    <name evidence="9" type="ORF">ENL48_05295</name>
    <name evidence="8" type="ORF">ENT89_06540</name>
    <name evidence="7" type="ORF">ENX77_01000</name>
</gene>
<feature type="domain" description="Radical SAM core" evidence="6">
    <location>
        <begin position="10"/>
        <end position="250"/>
    </location>
</feature>
<dbReference type="SFLD" id="SFLDS00029">
    <property type="entry name" value="Radical_SAM"/>
    <property type="match status" value="1"/>
</dbReference>
<dbReference type="SFLD" id="SFLDG01082">
    <property type="entry name" value="B12-binding_domain_containing"/>
    <property type="match status" value="1"/>
</dbReference>
<dbReference type="PROSITE" id="PS51918">
    <property type="entry name" value="RADICAL_SAM"/>
    <property type="match status" value="1"/>
</dbReference>
<name>A0A7C4S8I5_9EURY</name>
<evidence type="ECO:0000313" key="7">
    <source>
        <dbReference type="EMBL" id="HGE65704.1"/>
    </source>
</evidence>
<evidence type="ECO:0000256" key="4">
    <source>
        <dbReference type="ARBA" id="ARBA00023004"/>
    </source>
</evidence>